<dbReference type="NCBIfam" id="TIGR02436">
    <property type="entry name" value="four helix bundle protein"/>
    <property type="match status" value="1"/>
</dbReference>
<comment type="caution">
    <text evidence="1">The sequence shown here is derived from an EMBL/GenBank/DDBJ whole genome shotgun (WGS) entry which is preliminary data.</text>
</comment>
<proteinExistence type="predicted"/>
<dbReference type="Gene3D" id="1.20.1440.60">
    <property type="entry name" value="23S rRNA-intervening sequence"/>
    <property type="match status" value="1"/>
</dbReference>
<accession>A0A9W6FQR6</accession>
<name>A0A9W6FQR6_9BACT</name>
<protein>
    <submittedName>
        <fullName evidence="1">Four helix bundle protein</fullName>
    </submittedName>
</protein>
<sequence>MSYVTSMDADEFKNRTKTFAIRVIRLVEALPKNQTAKVIGNQLLRCGTSVGANYRASCRAKSPADFIAKMAIVEEECDESIYWMELIADAGLMNEKRLTDLKNEANEILSMVVASIKTARSRK</sequence>
<dbReference type="InterPro" id="IPR012657">
    <property type="entry name" value="23S_rRNA-intervening_sequence"/>
</dbReference>
<keyword evidence="2" id="KW-1185">Reference proteome</keyword>
<dbReference type="InterPro" id="IPR036583">
    <property type="entry name" value="23S_rRNA_IVS_sf"/>
</dbReference>
<dbReference type="SUPFAM" id="SSF158446">
    <property type="entry name" value="IVS-encoded protein-like"/>
    <property type="match status" value="1"/>
</dbReference>
<gene>
    <name evidence="1" type="ORF">DAMNIGENAA_01950</name>
</gene>
<dbReference type="Proteomes" id="UP001144372">
    <property type="component" value="Unassembled WGS sequence"/>
</dbReference>
<dbReference type="PANTHER" id="PTHR38471">
    <property type="entry name" value="FOUR HELIX BUNDLE PROTEIN"/>
    <property type="match status" value="1"/>
</dbReference>
<dbReference type="RefSeq" id="WP_281791797.1">
    <property type="nucleotide sequence ID" value="NZ_BSDR01000001.1"/>
</dbReference>
<dbReference type="PIRSF" id="PIRSF035652">
    <property type="entry name" value="CHP02436"/>
    <property type="match status" value="1"/>
</dbReference>
<dbReference type="Pfam" id="PF05635">
    <property type="entry name" value="23S_rRNA_IVP"/>
    <property type="match status" value="1"/>
</dbReference>
<dbReference type="EMBL" id="BSDR01000001">
    <property type="protein sequence ID" value="GLI32762.1"/>
    <property type="molecule type" value="Genomic_DNA"/>
</dbReference>
<dbReference type="PANTHER" id="PTHR38471:SF2">
    <property type="entry name" value="FOUR HELIX BUNDLE PROTEIN"/>
    <property type="match status" value="1"/>
</dbReference>
<evidence type="ECO:0000313" key="2">
    <source>
        <dbReference type="Proteomes" id="UP001144372"/>
    </source>
</evidence>
<organism evidence="1 2">
    <name type="scientific">Desulforhabdus amnigena</name>
    <dbReference type="NCBI Taxonomy" id="40218"/>
    <lineage>
        <taxon>Bacteria</taxon>
        <taxon>Pseudomonadati</taxon>
        <taxon>Thermodesulfobacteriota</taxon>
        <taxon>Syntrophobacteria</taxon>
        <taxon>Syntrophobacterales</taxon>
        <taxon>Syntrophobacteraceae</taxon>
        <taxon>Desulforhabdus</taxon>
    </lineage>
</organism>
<dbReference type="AlphaFoldDB" id="A0A9W6FQR6"/>
<reference evidence="1" key="1">
    <citation type="submission" date="2022-12" db="EMBL/GenBank/DDBJ databases">
        <title>Reference genome sequencing for broad-spectrum identification of bacterial and archaeal isolates by mass spectrometry.</title>
        <authorList>
            <person name="Sekiguchi Y."/>
            <person name="Tourlousse D.M."/>
        </authorList>
    </citation>
    <scope>NUCLEOTIDE SEQUENCE</scope>
    <source>
        <strain evidence="1">ASRB1</strain>
    </source>
</reference>
<evidence type="ECO:0000313" key="1">
    <source>
        <dbReference type="EMBL" id="GLI32762.1"/>
    </source>
</evidence>